<dbReference type="RefSeq" id="WP_221030994.1">
    <property type="nucleotide sequence ID" value="NZ_CP139781.1"/>
</dbReference>
<evidence type="ECO:0000256" key="5">
    <source>
        <dbReference type="ARBA" id="ARBA00023136"/>
    </source>
</evidence>
<evidence type="ECO:0000256" key="1">
    <source>
        <dbReference type="ARBA" id="ARBA00004651"/>
    </source>
</evidence>
<feature type="transmembrane region" description="Helical" evidence="7">
    <location>
        <begin position="57"/>
        <end position="83"/>
    </location>
</feature>
<name>A0ABZ1CEU6_9BACT</name>
<evidence type="ECO:0000313" key="8">
    <source>
        <dbReference type="EMBL" id="WRQ89124.1"/>
    </source>
</evidence>
<feature type="transmembrane region" description="Helical" evidence="7">
    <location>
        <begin position="212"/>
        <end position="237"/>
    </location>
</feature>
<reference evidence="8 9" key="1">
    <citation type="submission" date="2023-12" db="EMBL/GenBank/DDBJ databases">
        <title>Description of an unclassified Opitutus bacterium of Verrucomicrobiota.</title>
        <authorList>
            <person name="Zhang D.-F."/>
        </authorList>
    </citation>
    <scope>NUCLEOTIDE SEQUENCE [LARGE SCALE GENOMIC DNA]</scope>
    <source>
        <strain evidence="8 9">WL0086</strain>
    </source>
</reference>
<evidence type="ECO:0000256" key="2">
    <source>
        <dbReference type="ARBA" id="ARBA00022475"/>
    </source>
</evidence>
<feature type="transmembrane region" description="Helical" evidence="7">
    <location>
        <begin position="285"/>
        <end position="311"/>
    </location>
</feature>
<feature type="compositionally biased region" description="Basic and acidic residues" evidence="6">
    <location>
        <begin position="453"/>
        <end position="467"/>
    </location>
</feature>
<dbReference type="Pfam" id="PF03631">
    <property type="entry name" value="Virul_fac_BrkB"/>
    <property type="match status" value="1"/>
</dbReference>
<gene>
    <name evidence="8" type="ORF">K1X11_006865</name>
</gene>
<evidence type="ECO:0000313" key="9">
    <source>
        <dbReference type="Proteomes" id="UP000738431"/>
    </source>
</evidence>
<accession>A0ABZ1CEU6</accession>
<dbReference type="PANTHER" id="PTHR30213">
    <property type="entry name" value="INNER MEMBRANE PROTEIN YHJD"/>
    <property type="match status" value="1"/>
</dbReference>
<feature type="region of interest" description="Disordered" evidence="6">
    <location>
        <begin position="448"/>
        <end position="467"/>
    </location>
</feature>
<keyword evidence="9" id="KW-1185">Reference proteome</keyword>
<feature type="transmembrane region" description="Helical" evidence="7">
    <location>
        <begin position="257"/>
        <end position="278"/>
    </location>
</feature>
<organism evidence="8 9">
    <name type="scientific">Actomonas aquatica</name>
    <dbReference type="NCBI Taxonomy" id="2866162"/>
    <lineage>
        <taxon>Bacteria</taxon>
        <taxon>Pseudomonadati</taxon>
        <taxon>Verrucomicrobiota</taxon>
        <taxon>Opitutia</taxon>
        <taxon>Opitutales</taxon>
        <taxon>Opitutaceae</taxon>
        <taxon>Actomonas</taxon>
    </lineage>
</organism>
<dbReference type="PANTHER" id="PTHR30213:SF0">
    <property type="entry name" value="UPF0761 MEMBRANE PROTEIN YIHY"/>
    <property type="match status" value="1"/>
</dbReference>
<evidence type="ECO:0000256" key="4">
    <source>
        <dbReference type="ARBA" id="ARBA00022989"/>
    </source>
</evidence>
<dbReference type="NCBIfam" id="TIGR00765">
    <property type="entry name" value="yihY_not_rbn"/>
    <property type="match status" value="1"/>
</dbReference>
<dbReference type="Proteomes" id="UP000738431">
    <property type="component" value="Chromosome"/>
</dbReference>
<keyword evidence="2" id="KW-1003">Cell membrane</keyword>
<keyword evidence="4 7" id="KW-1133">Transmembrane helix</keyword>
<protein>
    <submittedName>
        <fullName evidence="8">YihY/virulence factor BrkB family protein</fullName>
    </submittedName>
</protein>
<dbReference type="EMBL" id="CP139781">
    <property type="protein sequence ID" value="WRQ89124.1"/>
    <property type="molecule type" value="Genomic_DNA"/>
</dbReference>
<evidence type="ECO:0000256" key="6">
    <source>
        <dbReference type="SAM" id="MobiDB-lite"/>
    </source>
</evidence>
<keyword evidence="3 7" id="KW-0812">Transmembrane</keyword>
<comment type="subcellular location">
    <subcellularLocation>
        <location evidence="1">Cell membrane</location>
        <topology evidence="1">Multi-pass membrane protein</topology>
    </subcellularLocation>
</comment>
<feature type="transmembrane region" description="Helical" evidence="7">
    <location>
        <begin position="323"/>
        <end position="350"/>
    </location>
</feature>
<dbReference type="InterPro" id="IPR017039">
    <property type="entry name" value="Virul_fac_BrkB"/>
</dbReference>
<keyword evidence="5 7" id="KW-0472">Membrane</keyword>
<feature type="transmembrane region" description="Helical" evidence="7">
    <location>
        <begin position="171"/>
        <end position="191"/>
    </location>
</feature>
<sequence length="515" mass="56806">MDWLKRQFAALVQLFQVDIWSAESLRENNPRGRLHAFLRVLSITFSGLGENRAVSRAAALSFSSLIGLGPLVALTMMIAGFMLNDEDPDLAVDYLNRLIRFVAPQIDQYELAAAAEAVEIQQETGGTIVVPAPTNDDGASSDDADAPQAIEVRPELVEFINGFVSSSRNGAVGAVGALTLILIVLQLFTSIETAFNDIWGVRRGRAWIMRIAFYWMVISLGAVLFFAALTGLAGGAFTNAFAAKLPYGSQLVAMMQFFLPLISFITLVVVLTIFYRAIPNTHVNWFAALVGAFIVGVLLIANNYLAFLYISRVLLSRALYGSLAIPIVLMFGLYVFWFFVLLGGQVSYAVQNARFRNSLAAWNTLAESTRERLSLMVLLTVCRRFHNCQEPPTAPELGESMGVPDQLLNECLNRLVRTELLTPIPSPDGQATVDDRYMPARPLGRTTLAHFKRRDDDHGDDPAGPDLAHHEPLLACYHQATTELTQTELFQTPLDQLFEQHPLPPTSTESARALR</sequence>
<evidence type="ECO:0000256" key="3">
    <source>
        <dbReference type="ARBA" id="ARBA00022692"/>
    </source>
</evidence>
<evidence type="ECO:0000256" key="7">
    <source>
        <dbReference type="SAM" id="Phobius"/>
    </source>
</evidence>
<proteinExistence type="predicted"/>